<dbReference type="EMBL" id="AMSQ01000005">
    <property type="protein sequence ID" value="EKU49022.1"/>
    <property type="molecule type" value="Genomic_DNA"/>
</dbReference>
<feature type="transmembrane region" description="Helical" evidence="1">
    <location>
        <begin position="104"/>
        <end position="125"/>
    </location>
</feature>
<dbReference type="AlphaFoldDB" id="K9B2J9"/>
<gene>
    <name evidence="2" type="ORF">C273_04435</name>
</gene>
<reference evidence="2 3" key="1">
    <citation type="journal article" date="2013" name="Genome Announc.">
        <title>Genome Sequence of Staphylococcus massiliensis Strain S46, Isolated from the Surface of Healthy Human Skin.</title>
        <authorList>
            <person name="Srivastav R."/>
            <person name="Singh A."/>
            <person name="Jangir P.K."/>
            <person name="Kumari C."/>
            <person name="Muduli S."/>
            <person name="Sharma R."/>
        </authorList>
    </citation>
    <scope>NUCLEOTIDE SEQUENCE [LARGE SCALE GENOMIC DNA]</scope>
    <source>
        <strain evidence="2 3">S46</strain>
    </source>
</reference>
<keyword evidence="3" id="KW-1185">Reference proteome</keyword>
<dbReference type="RefSeq" id="WP_009382913.1">
    <property type="nucleotide sequence ID" value="NZ_AMSQ01000005.1"/>
</dbReference>
<proteinExistence type="predicted"/>
<comment type="caution">
    <text evidence="2">The sequence shown here is derived from an EMBL/GenBank/DDBJ whole genome shotgun (WGS) entry which is preliminary data.</text>
</comment>
<evidence type="ECO:0000313" key="3">
    <source>
        <dbReference type="Proteomes" id="UP000009885"/>
    </source>
</evidence>
<feature type="transmembrane region" description="Helical" evidence="1">
    <location>
        <begin position="51"/>
        <end position="76"/>
    </location>
</feature>
<accession>K9B2J9</accession>
<feature type="transmembrane region" description="Helical" evidence="1">
    <location>
        <begin position="131"/>
        <end position="151"/>
    </location>
</feature>
<protein>
    <submittedName>
        <fullName evidence="2">Uncharacterized protein</fullName>
    </submittedName>
</protein>
<dbReference type="STRING" id="1229783.C273_04435"/>
<evidence type="ECO:0000256" key="1">
    <source>
        <dbReference type="SAM" id="Phobius"/>
    </source>
</evidence>
<keyword evidence="1" id="KW-1133">Transmembrane helix</keyword>
<organism evidence="2 3">
    <name type="scientific">Staphylococcus massiliensis S46</name>
    <dbReference type="NCBI Taxonomy" id="1229783"/>
    <lineage>
        <taxon>Bacteria</taxon>
        <taxon>Bacillati</taxon>
        <taxon>Bacillota</taxon>
        <taxon>Bacilli</taxon>
        <taxon>Bacillales</taxon>
        <taxon>Staphylococcaceae</taxon>
        <taxon>Staphylococcus</taxon>
    </lineage>
</organism>
<dbReference type="PATRIC" id="fig|1229783.3.peg.894"/>
<dbReference type="Proteomes" id="UP000009885">
    <property type="component" value="Unassembled WGS sequence"/>
</dbReference>
<keyword evidence="1" id="KW-0472">Membrane</keyword>
<sequence length="173" mass="19397">MASYRLSDFTKDQSGLDEYQRTMGTKIIGFVETLLVVALFIVWYISVITSIATATMSLTPILLTVIFFIVGARAAIHSDFVTQRKKVVASEAEKEAYIQRRKRISIIGGVLVYLFMVISMMIMMFTLKVNVWNAFIQITGSFVIFYLPLAYSSTKQLRKQVKVDADGIGGVEA</sequence>
<keyword evidence="1" id="KW-0812">Transmembrane</keyword>
<evidence type="ECO:0000313" key="2">
    <source>
        <dbReference type="EMBL" id="EKU49022.1"/>
    </source>
</evidence>
<name>K9B2J9_9STAP</name>
<feature type="transmembrane region" description="Helical" evidence="1">
    <location>
        <begin position="27"/>
        <end position="45"/>
    </location>
</feature>